<evidence type="ECO:0000313" key="7">
    <source>
        <dbReference type="Proteomes" id="UP000243217"/>
    </source>
</evidence>
<dbReference type="Pfam" id="PF12796">
    <property type="entry name" value="Ank_2"/>
    <property type="match status" value="3"/>
</dbReference>
<feature type="repeat" description="ANK" evidence="3">
    <location>
        <begin position="229"/>
        <end position="261"/>
    </location>
</feature>
<evidence type="ECO:0000256" key="4">
    <source>
        <dbReference type="PROSITE-ProRule" id="PRU10141"/>
    </source>
</evidence>
<keyword evidence="4" id="KW-0067">ATP-binding</keyword>
<organism evidence="6 7">
    <name type="scientific">Thraustotheca clavata</name>
    <dbReference type="NCBI Taxonomy" id="74557"/>
    <lineage>
        <taxon>Eukaryota</taxon>
        <taxon>Sar</taxon>
        <taxon>Stramenopiles</taxon>
        <taxon>Oomycota</taxon>
        <taxon>Saprolegniomycetes</taxon>
        <taxon>Saprolegniales</taxon>
        <taxon>Achlyaceae</taxon>
        <taxon>Thraustotheca</taxon>
    </lineage>
</organism>
<dbReference type="GO" id="GO:0004672">
    <property type="term" value="F:protein kinase activity"/>
    <property type="evidence" value="ECO:0007669"/>
    <property type="project" value="InterPro"/>
</dbReference>
<evidence type="ECO:0000259" key="5">
    <source>
        <dbReference type="PROSITE" id="PS50011"/>
    </source>
</evidence>
<dbReference type="SMART" id="SM00220">
    <property type="entry name" value="S_TKc"/>
    <property type="match status" value="1"/>
</dbReference>
<accession>A0A1V9Z0S4</accession>
<dbReference type="AlphaFoldDB" id="A0A1V9Z0S4"/>
<feature type="binding site" evidence="4">
    <location>
        <position position="434"/>
    </location>
    <ligand>
        <name>ATP</name>
        <dbReference type="ChEBI" id="CHEBI:30616"/>
    </ligand>
</feature>
<dbReference type="InterPro" id="IPR036770">
    <property type="entry name" value="Ankyrin_rpt-contain_sf"/>
</dbReference>
<evidence type="ECO:0000256" key="3">
    <source>
        <dbReference type="PROSITE-ProRule" id="PRU00023"/>
    </source>
</evidence>
<proteinExistence type="predicted"/>
<evidence type="ECO:0000256" key="1">
    <source>
        <dbReference type="ARBA" id="ARBA00022737"/>
    </source>
</evidence>
<keyword evidence="1" id="KW-0677">Repeat</keyword>
<dbReference type="PROSITE" id="PS00107">
    <property type="entry name" value="PROTEIN_KINASE_ATP"/>
    <property type="match status" value="1"/>
</dbReference>
<dbReference type="Proteomes" id="UP000243217">
    <property type="component" value="Unassembled WGS sequence"/>
</dbReference>
<dbReference type="PROSITE" id="PS50297">
    <property type="entry name" value="ANK_REP_REGION"/>
    <property type="match status" value="5"/>
</dbReference>
<dbReference type="Gene3D" id="1.10.510.10">
    <property type="entry name" value="Transferase(Phosphotransferase) domain 1"/>
    <property type="match status" value="1"/>
</dbReference>
<dbReference type="InterPro" id="IPR000719">
    <property type="entry name" value="Prot_kinase_dom"/>
</dbReference>
<dbReference type="Gene3D" id="1.25.40.20">
    <property type="entry name" value="Ankyrin repeat-containing domain"/>
    <property type="match status" value="4"/>
</dbReference>
<dbReference type="OrthoDB" id="6338880at2759"/>
<feature type="repeat" description="ANK" evidence="3">
    <location>
        <begin position="32"/>
        <end position="64"/>
    </location>
</feature>
<gene>
    <name evidence="6" type="ORF">THRCLA_22453</name>
</gene>
<feature type="repeat" description="ANK" evidence="3">
    <location>
        <begin position="196"/>
        <end position="228"/>
    </location>
</feature>
<dbReference type="STRING" id="74557.A0A1V9Z0S4"/>
<feature type="repeat" description="ANK" evidence="3">
    <location>
        <begin position="130"/>
        <end position="162"/>
    </location>
</feature>
<dbReference type="SUPFAM" id="SSF48403">
    <property type="entry name" value="Ankyrin repeat"/>
    <property type="match status" value="1"/>
</dbReference>
<dbReference type="InterPro" id="IPR002110">
    <property type="entry name" value="Ankyrin_rpt"/>
</dbReference>
<dbReference type="GO" id="GO:0005524">
    <property type="term" value="F:ATP binding"/>
    <property type="evidence" value="ECO:0007669"/>
    <property type="project" value="UniProtKB-UniRule"/>
</dbReference>
<dbReference type="InterPro" id="IPR017441">
    <property type="entry name" value="Protein_kinase_ATP_BS"/>
</dbReference>
<feature type="domain" description="Protein kinase" evidence="5">
    <location>
        <begin position="407"/>
        <end position="659"/>
    </location>
</feature>
<dbReference type="PROSITE" id="PS50088">
    <property type="entry name" value="ANK_REPEAT"/>
    <property type="match status" value="6"/>
</dbReference>
<keyword evidence="7" id="KW-1185">Reference proteome</keyword>
<feature type="repeat" description="ANK" evidence="3">
    <location>
        <begin position="97"/>
        <end position="129"/>
    </location>
</feature>
<reference evidence="6 7" key="1">
    <citation type="journal article" date="2014" name="Genome Biol. Evol.">
        <title>The secreted proteins of Achlya hypogyna and Thraustotheca clavata identify the ancestral oomycete secretome and reveal gene acquisitions by horizontal gene transfer.</title>
        <authorList>
            <person name="Misner I."/>
            <person name="Blouin N."/>
            <person name="Leonard G."/>
            <person name="Richards T.A."/>
            <person name="Lane C.E."/>
        </authorList>
    </citation>
    <scope>NUCLEOTIDE SEQUENCE [LARGE SCALE GENOMIC DNA]</scope>
    <source>
        <strain evidence="6 7">ATCC 34112</strain>
    </source>
</reference>
<dbReference type="PANTHER" id="PTHR24126:SF14">
    <property type="entry name" value="ANK_REP_REGION DOMAIN-CONTAINING PROTEIN"/>
    <property type="match status" value="1"/>
</dbReference>
<name>A0A1V9Z0S4_9STRA</name>
<dbReference type="Pfam" id="PF00069">
    <property type="entry name" value="Pkinase"/>
    <property type="match status" value="1"/>
</dbReference>
<dbReference type="SMART" id="SM00248">
    <property type="entry name" value="ANK"/>
    <property type="match status" value="7"/>
</dbReference>
<comment type="caution">
    <text evidence="6">The sequence shown here is derived from an EMBL/GenBank/DDBJ whole genome shotgun (WGS) entry which is preliminary data.</text>
</comment>
<dbReference type="SUPFAM" id="SSF56112">
    <property type="entry name" value="Protein kinase-like (PK-like)"/>
    <property type="match status" value="1"/>
</dbReference>
<dbReference type="EMBL" id="JNBS01002410">
    <property type="protein sequence ID" value="OQR91543.1"/>
    <property type="molecule type" value="Genomic_DNA"/>
</dbReference>
<evidence type="ECO:0000313" key="6">
    <source>
        <dbReference type="EMBL" id="OQR91543.1"/>
    </source>
</evidence>
<feature type="repeat" description="ANK" evidence="3">
    <location>
        <begin position="163"/>
        <end position="195"/>
    </location>
</feature>
<dbReference type="PROSITE" id="PS50011">
    <property type="entry name" value="PROTEIN_KINASE_DOM"/>
    <property type="match status" value="1"/>
</dbReference>
<sequence>MNEEQRPFWNAARDGDVSTVKINPNFKNHAENGDSPLHIAVYNHHSEIVSLLLSKDADPNFTNERSLTPLHIACASDVEIVKLLIQYQADVHRIDEIGTTTLMVAAKHCNTEVAKLLIAKNVDISSVNKFGQTAFIVAATNNAKDIIKMLLTMKTDVNHIDVRKRTALYIAASNGHKNIVELLLDAKANINLYNTDYRTPLCGAAFFGHIDVVKVLLSHNPDINLCDKDGASPVYLAAQNGHSGVVSELISNNANIYQADKQGITPLQIAKRQLSATSPQDEETHEAYSEIVNTIEKQLADNISLAVTAIENDDIVTWNTLLMDGMDPNSTDSKDDPLLLKAIACGNKSAIARLSRMPGIDIYKLNRENISPFIFAMKQTNRAIVDIISYPIGSGVVLDIPTEQLNVDRTTLLGSGSYAVVFKGKYNNEVVAVKEPLNQSKANDLKKEIAIMQGLSSPFFVNLLATSGRNTESPKLVLEYMDSKTLRHYLDEKLNGKQTTLEFNKVEIAWFIANGLAQIHRLGHLHRDLKSENILLSTTKYMKLADFGLMRQICNSMTSTQGSLPWMAPEVFETHGHYGYAADIYSFGVILTELDTYQVPYKGLKQGSIMDGVRSGTLRPKVSNTCEDWYKDLIDKCLQSNPKNRPSTLEILDILEPHLNGKNDEPIEATFNCQVCSAPNAYSVEICPSCNTPTQTKEEKDNILAKREEFFKKNAK</sequence>
<dbReference type="PANTHER" id="PTHR24126">
    <property type="entry name" value="ANKYRIN REPEAT, PH AND SEC7 DOMAIN CONTAINING PROTEIN SECG-RELATED"/>
    <property type="match status" value="1"/>
</dbReference>
<dbReference type="InterPro" id="IPR011009">
    <property type="entry name" value="Kinase-like_dom_sf"/>
</dbReference>
<protein>
    <submittedName>
        <fullName evidence="6">Serine/threonine-protein phosphatase 6 regulatory ankyrin repeat subunit A-like</fullName>
    </submittedName>
</protein>
<evidence type="ECO:0000256" key="2">
    <source>
        <dbReference type="ARBA" id="ARBA00023043"/>
    </source>
</evidence>
<keyword evidence="2 3" id="KW-0040">ANK repeat</keyword>
<keyword evidence="4" id="KW-0547">Nucleotide-binding</keyword>